<comment type="caution">
    <text evidence="1">The sequence shown here is derived from an EMBL/GenBank/DDBJ whole genome shotgun (WGS) entry which is preliminary data.</text>
</comment>
<dbReference type="RefSeq" id="WP_073608241.1">
    <property type="nucleotide sequence ID" value="NZ_MRCG01000006.1"/>
</dbReference>
<proteinExistence type="predicted"/>
<gene>
    <name evidence="1" type="ORF">NIES30_09755</name>
</gene>
<organism evidence="1 2">
    <name type="scientific">Phormidium tenue NIES-30</name>
    <dbReference type="NCBI Taxonomy" id="549789"/>
    <lineage>
        <taxon>Bacteria</taxon>
        <taxon>Bacillati</taxon>
        <taxon>Cyanobacteriota</taxon>
        <taxon>Cyanophyceae</taxon>
        <taxon>Oscillatoriophycideae</taxon>
        <taxon>Oscillatoriales</taxon>
        <taxon>Oscillatoriaceae</taxon>
        <taxon>Phormidium</taxon>
    </lineage>
</organism>
<dbReference type="Proteomes" id="UP000185557">
    <property type="component" value="Unassembled WGS sequence"/>
</dbReference>
<name>A0A1U7J5W7_9CYAN</name>
<dbReference type="STRING" id="549789.NIES30_09755"/>
<dbReference type="AlphaFoldDB" id="A0A1U7J5W7"/>
<protein>
    <submittedName>
        <fullName evidence="1">Uncharacterized protein</fullName>
    </submittedName>
</protein>
<reference evidence="1 2" key="1">
    <citation type="submission" date="2016-11" db="EMBL/GenBank/DDBJ databases">
        <title>Draft Genome Sequences of Nine Cyanobacterial Strains from Diverse Habitats.</title>
        <authorList>
            <person name="Zhu T."/>
            <person name="Hou S."/>
            <person name="Lu X."/>
            <person name="Hess W.R."/>
        </authorList>
    </citation>
    <scope>NUCLEOTIDE SEQUENCE [LARGE SCALE GENOMIC DNA]</scope>
    <source>
        <strain evidence="1 2">NIES-30</strain>
    </source>
</reference>
<sequence>MPDGDIVHKKLSRIYQKPYAWLCEGSASNDECASAALDALKRDISYKGDLPLTLASTAAEALNQAIQSVGVKEPVDWANLNQRIESLVQQADGAPRVKDLLLRAVQSVVQECRYGSEFKALGTKEVIVRQYISEVYEAEFKQRIPLTPQHHAGIDRATLSERINQIQSTVSLGIAKLAASAVAQGSVKRLQLRGVVSKKAIDLWENLLCPTK</sequence>
<evidence type="ECO:0000313" key="1">
    <source>
        <dbReference type="EMBL" id="OKH48312.1"/>
    </source>
</evidence>
<evidence type="ECO:0000313" key="2">
    <source>
        <dbReference type="Proteomes" id="UP000185557"/>
    </source>
</evidence>
<dbReference type="EMBL" id="MRCG01000006">
    <property type="protein sequence ID" value="OKH48312.1"/>
    <property type="molecule type" value="Genomic_DNA"/>
</dbReference>
<accession>A0A1U7J5W7</accession>
<dbReference type="OrthoDB" id="460595at2"/>
<keyword evidence="2" id="KW-1185">Reference proteome</keyword>